<sequence length="108" mass="12154">MKLAEEQKSEYDGIAKRVKQEGVEAMGEFISNVARLLDEAKTKYFLAGKLEGKLEGKIEGKLEGKLEATIEFAKRLIKKGFSDEEVAELTELQIEKVKELKKVHGKLT</sequence>
<protein>
    <recommendedName>
        <fullName evidence="3">Transposase</fullName>
    </recommendedName>
</protein>
<accession>G2PYL3</accession>
<dbReference type="AlphaFoldDB" id="G2PYL3"/>
<evidence type="ECO:0000313" key="2">
    <source>
        <dbReference type="Proteomes" id="UP000009257"/>
    </source>
</evidence>
<dbReference type="Proteomes" id="UP000009257">
    <property type="component" value="Chromosome"/>
</dbReference>
<evidence type="ECO:0000313" key="1">
    <source>
        <dbReference type="EMBL" id="AEM74932.1"/>
    </source>
</evidence>
<evidence type="ECO:0008006" key="3">
    <source>
        <dbReference type="Google" id="ProtNLM"/>
    </source>
</evidence>
<dbReference type="EMBL" id="CP003001">
    <property type="protein sequence ID" value="AEM74932.1"/>
    <property type="molecule type" value="Genomic_DNA"/>
</dbReference>
<organism evidence="1 2">
    <name type="scientific">Caldicellulosiruptor acetigenus 6A</name>
    <dbReference type="NCBI Taxonomy" id="632516"/>
    <lineage>
        <taxon>Bacteria</taxon>
        <taxon>Bacillati</taxon>
        <taxon>Bacillota</taxon>
        <taxon>Bacillota incertae sedis</taxon>
        <taxon>Caldicellulosiruptorales</taxon>
        <taxon>Caldicellulosiruptoraceae</taxon>
        <taxon>Caldicellulosiruptor</taxon>
    </lineage>
</organism>
<reference evidence="1 2" key="1">
    <citation type="submission" date="2011-08" db="EMBL/GenBank/DDBJ databases">
        <title>Complete sequence of Caldicellulosiruptor lactoaceticus 6A.</title>
        <authorList>
            <consortium name="US DOE Joint Genome Institute"/>
            <person name="Lucas S."/>
            <person name="Han J."/>
            <person name="Lapidus A."/>
            <person name="Cheng J.-F."/>
            <person name="Goodwin L."/>
            <person name="Pitluck S."/>
            <person name="Peters L."/>
            <person name="Davenport K."/>
            <person name="Detter J.C."/>
            <person name="Han C."/>
            <person name="Tapia R."/>
            <person name="Land M."/>
            <person name="Hauser L."/>
            <person name="Kyrpides N."/>
            <person name="Ivanova N."/>
            <person name="Ovchinnikova G."/>
            <person name="Pagani I."/>
            <person name="Blumer-Schuette S.E."/>
            <person name="Kelly R.M."/>
            <person name="Woyke T."/>
        </authorList>
    </citation>
    <scope>NUCLEOTIDE SEQUENCE [LARGE SCALE GENOMIC DNA]</scope>
    <source>
        <strain evidence="1 2">6A</strain>
    </source>
</reference>
<name>G2PYL3_9FIRM</name>
<proteinExistence type="predicted"/>
<gene>
    <name evidence="1" type="ORF">Calla_2405</name>
</gene>
<dbReference type="KEGG" id="clc:Calla_2405"/>
<dbReference type="RefSeq" id="WP_014043379.1">
    <property type="nucleotide sequence ID" value="NC_015949.1"/>
</dbReference>
<dbReference type="HOGENOM" id="CLU_059548_8_0_9"/>